<evidence type="ECO:0000313" key="5">
    <source>
        <dbReference type="Proteomes" id="UP000239539"/>
    </source>
</evidence>
<dbReference type="InterPro" id="IPR014266">
    <property type="entry name" value="PEP-CTERM_TPR_PrsT"/>
</dbReference>
<dbReference type="Pfam" id="PF12895">
    <property type="entry name" value="ANAPC3"/>
    <property type="match status" value="1"/>
</dbReference>
<dbReference type="SMART" id="SM00028">
    <property type="entry name" value="TPR"/>
    <property type="match status" value="6"/>
</dbReference>
<dbReference type="InterPro" id="IPR019734">
    <property type="entry name" value="TPR_rpt"/>
</dbReference>
<dbReference type="Pfam" id="PF14559">
    <property type="entry name" value="TPR_19"/>
    <property type="match status" value="1"/>
</dbReference>
<proteinExistence type="predicted"/>
<dbReference type="PANTHER" id="PTHR44943:SF8">
    <property type="entry name" value="TPR REPEAT-CONTAINING PROTEIN MJ0263"/>
    <property type="match status" value="1"/>
</dbReference>
<keyword evidence="5" id="KW-1185">Reference proteome</keyword>
<dbReference type="EMBL" id="PVNO01000026">
    <property type="protein sequence ID" value="PRO68465.1"/>
    <property type="molecule type" value="Genomic_DNA"/>
</dbReference>
<dbReference type="PANTHER" id="PTHR44943">
    <property type="entry name" value="CELLULOSE SYNTHASE OPERON PROTEIN C"/>
    <property type="match status" value="1"/>
</dbReference>
<evidence type="ECO:0000313" key="4">
    <source>
        <dbReference type="EMBL" id="PRO68465.1"/>
    </source>
</evidence>
<dbReference type="PROSITE" id="PS50005">
    <property type="entry name" value="TPR"/>
    <property type="match status" value="1"/>
</dbReference>
<dbReference type="NCBIfam" id="TIGR02917">
    <property type="entry name" value="PEP_TPR_lipo"/>
    <property type="match status" value="1"/>
</dbReference>
<dbReference type="InterPro" id="IPR011990">
    <property type="entry name" value="TPR-like_helical_dom_sf"/>
</dbReference>
<keyword evidence="2 3" id="KW-0802">TPR repeat</keyword>
<dbReference type="PROSITE" id="PS51257">
    <property type="entry name" value="PROKAR_LIPOPROTEIN"/>
    <property type="match status" value="1"/>
</dbReference>
<evidence type="ECO:0000256" key="1">
    <source>
        <dbReference type="ARBA" id="ARBA00022737"/>
    </source>
</evidence>
<feature type="repeat" description="TPR" evidence="3">
    <location>
        <begin position="596"/>
        <end position="629"/>
    </location>
</feature>
<sequence>MNVKTYSKLSVVSLFCFLSACGNNSPEKMMADAKSMLESGQLQEASVTLKNVIQNNPSLLEAREMLGMIYLNQGLYLASQKELQRAENVLSDQGKIALAETYLWLEEFDSVQELEIQADGTDKDELKLYQAIALFRSDQPANAAKFMSELESSSSLTVASVARAYSHTLNEEPQLALQAMDGTIDDLASSPLALQLKFTLENFLNNWPNAIATSKQLLSLRPADYKIKTQLATVLINDGKFEEAKPIVEQLLQLSADQAYFNQLKGTILLSEKDFEGATLHLDKAIKNGRSNQVTRLFSAIAHYQLGNFEQAYQNLSSIINTLPKDHYAKRLYTTIQLRLGYTQDGVNSINSMSDLGQDDLLYIVETSRLLIQRNELSQAKQLVNKINSEEIADAKMLQNIGLLKLLTGDSGISELERNLDASSDTEDSFYLLLVAYVENKLYDKAYELIDTRFTGEQNTIQRLKSTGFVQQTSGDMNAANKTYEKLREIKPDNFDAMLFFVEQSIKNANLSNAASQLNRAIELYPLSTRLLMRSFQVHQRIGDLAPAISQLENAQSSSDEPRYALLYAAALLLNEQYKGVVDYLKEKQQLLEAIPKYWMLLGDAYLKQANYNDARKAFAEWRKQEPAVSSYTQSIQLEEIEGNYLQAEQLISEAKRKLGTNTTFDLLAGRLKLLQGKNKEASVIYGRLPETAKQSLAGQLIKGRLAFAKGNYKAALEIIEPQYNKAPSRELALLVFSSLVKLEQHERVINFTEAHLANVPSDAKVRLLFANYLLEKEPKRAIEQYAFLVQNEKTDSPLVLNNLAWLLTKEGSPSEALNYIEKADTLVPNNPNILSTYGAVLSSLSQHERAIEKSKSAFLLSDENANIALEYVHVLALGGRKTEAKQVASTIIPVTAAQELQLNELKKQHQLQD</sequence>
<dbReference type="SUPFAM" id="SSF48452">
    <property type="entry name" value="TPR-like"/>
    <property type="match status" value="4"/>
</dbReference>
<name>A0ABX5CLM9_9ALTE</name>
<protein>
    <submittedName>
        <fullName evidence="4">PEP-CTERM system TPR-repeat protein PrsT</fullName>
    </submittedName>
</protein>
<gene>
    <name evidence="4" type="primary">prsT</name>
    <name evidence="4" type="ORF">C6Y39_12520</name>
</gene>
<reference evidence="5" key="1">
    <citation type="journal article" date="2020" name="Int. J. Syst. Evol. Microbiol.">
        <title>Alteromonas alba sp. nov., a marine bacterium isolated from the seawater of the West Pacific Ocean.</title>
        <authorList>
            <person name="Sun C."/>
            <person name="Wu Y.-H."/>
            <person name="Xamxidin M."/>
            <person name="Cheng H."/>
            <person name="Xu X.-W."/>
        </authorList>
    </citation>
    <scope>NUCLEOTIDE SEQUENCE [LARGE SCALE GENOMIC DNA]</scope>
    <source>
        <strain evidence="5">9a2</strain>
    </source>
</reference>
<dbReference type="Gene3D" id="1.25.40.10">
    <property type="entry name" value="Tetratricopeptide repeat domain"/>
    <property type="match status" value="4"/>
</dbReference>
<comment type="caution">
    <text evidence="4">The sequence shown here is derived from an EMBL/GenBank/DDBJ whole genome shotgun (WGS) entry which is preliminary data.</text>
</comment>
<evidence type="ECO:0000256" key="3">
    <source>
        <dbReference type="PROSITE-ProRule" id="PRU00339"/>
    </source>
</evidence>
<dbReference type="Proteomes" id="UP000239539">
    <property type="component" value="Unassembled WGS sequence"/>
</dbReference>
<organism evidence="4 5">
    <name type="scientific">Alteromonas gracilis</name>
    <dbReference type="NCBI Taxonomy" id="1479524"/>
    <lineage>
        <taxon>Bacteria</taxon>
        <taxon>Pseudomonadati</taxon>
        <taxon>Pseudomonadota</taxon>
        <taxon>Gammaproteobacteria</taxon>
        <taxon>Alteromonadales</taxon>
        <taxon>Alteromonadaceae</taxon>
        <taxon>Alteromonas/Salinimonas group</taxon>
        <taxon>Alteromonas</taxon>
    </lineage>
</organism>
<dbReference type="InterPro" id="IPR051685">
    <property type="entry name" value="Ycf3/AcsC/BcsC/TPR_MFPF"/>
</dbReference>
<accession>A0ABX5CLM9</accession>
<keyword evidence="1" id="KW-0677">Repeat</keyword>
<evidence type="ECO:0000256" key="2">
    <source>
        <dbReference type="ARBA" id="ARBA00022803"/>
    </source>
</evidence>